<organism evidence="2 3">
    <name type="scientific">Abyssobacteria bacterium (strain SURF_5)</name>
    <dbReference type="NCBI Taxonomy" id="2093360"/>
    <lineage>
        <taxon>Bacteria</taxon>
        <taxon>Pseudomonadati</taxon>
        <taxon>Candidatus Hydrogenedentota</taxon>
        <taxon>Candidatus Abyssobacteria</taxon>
    </lineage>
</organism>
<dbReference type="AlphaFoldDB" id="A0A3A4NBK6"/>
<feature type="signal peptide" evidence="1">
    <location>
        <begin position="1"/>
        <end position="35"/>
    </location>
</feature>
<feature type="chain" id="PRO_5017436074" evidence="1">
    <location>
        <begin position="36"/>
        <end position="265"/>
    </location>
</feature>
<dbReference type="Proteomes" id="UP000265882">
    <property type="component" value="Unassembled WGS sequence"/>
</dbReference>
<accession>A0A3A4NBK6</accession>
<evidence type="ECO:0000256" key="1">
    <source>
        <dbReference type="SAM" id="SignalP"/>
    </source>
</evidence>
<evidence type="ECO:0000313" key="2">
    <source>
        <dbReference type="EMBL" id="RJP16045.1"/>
    </source>
</evidence>
<gene>
    <name evidence="2" type="ORF">C4520_18680</name>
</gene>
<dbReference type="InterPro" id="IPR025737">
    <property type="entry name" value="FApF"/>
</dbReference>
<name>A0A3A4NBK6_ABYX5</name>
<dbReference type="EMBL" id="QZKU01000128">
    <property type="protein sequence ID" value="RJP16045.1"/>
    <property type="molecule type" value="Genomic_DNA"/>
</dbReference>
<dbReference type="Pfam" id="PF13557">
    <property type="entry name" value="Phenol_MetA_deg"/>
    <property type="match status" value="1"/>
</dbReference>
<comment type="caution">
    <text evidence="2">The sequence shown here is derived from an EMBL/GenBank/DDBJ whole genome shotgun (WGS) entry which is preliminary data.</text>
</comment>
<proteinExistence type="predicted"/>
<evidence type="ECO:0000313" key="3">
    <source>
        <dbReference type="Proteomes" id="UP000265882"/>
    </source>
</evidence>
<keyword evidence="1" id="KW-0732">Signal</keyword>
<protein>
    <submittedName>
        <fullName evidence="2">Meta-pathway of phenol degradation</fullName>
    </submittedName>
</protein>
<sequence length="265" mass="29218">MEKILVQLVLKSFVLLSLSVALAFCLPLGATPVDAADHYNLEEGLPAQVVDSLPTSYRNREIQGAFRWDHTHAGGEEFRPEVRFEYGFALNAQAELTVPFQFGEAVEDDGIGDIEVGALYNFNQESLVIPGISVSGHVEFPTSDDGKGVDTTLKFIATKTIGATATFQRVHFNAAWKHNDEDRNDEREDRYVAIIGYDRALTADLLLVVDLVREQAMEDDEESNIFETGVRYQVTPLTVLAAGVGFGFGDESPDARIVVGFQHSF</sequence>
<reference evidence="2 3" key="1">
    <citation type="journal article" date="2017" name="ISME J.">
        <title>Energy and carbon metabolisms in a deep terrestrial subsurface fluid microbial community.</title>
        <authorList>
            <person name="Momper L."/>
            <person name="Jungbluth S.P."/>
            <person name="Lee M.D."/>
            <person name="Amend J.P."/>
        </authorList>
    </citation>
    <scope>NUCLEOTIDE SEQUENCE [LARGE SCALE GENOMIC DNA]</scope>
    <source>
        <strain evidence="2">SURF_5</strain>
    </source>
</reference>
<dbReference type="SUPFAM" id="SSF56935">
    <property type="entry name" value="Porins"/>
    <property type="match status" value="1"/>
</dbReference>